<keyword evidence="2" id="KW-0378">Hydrolase</keyword>
<accession>G2EFG7</accession>
<keyword evidence="2" id="KW-0645">Protease</keyword>
<dbReference type="STRING" id="1046627.BZARG_2779"/>
<dbReference type="AlphaFoldDB" id="G2EFG7"/>
<reference evidence="2 3" key="1">
    <citation type="journal article" date="2008" name="Int. J. Syst. Evol. Microbiol.">
        <title>Bizionia argentinensis sp. nov., isolated from surface marine water in Antarctica.</title>
        <authorList>
            <person name="Bercovich A."/>
            <person name="Vazquez S.C."/>
            <person name="Yankilevich P."/>
            <person name="Coria S.H."/>
            <person name="Foti M."/>
            <person name="Hernandez E."/>
            <person name="Vidal A."/>
            <person name="Ruberto L."/>
            <person name="Melo C."/>
            <person name="Marenssi S."/>
            <person name="Criscuolo M."/>
            <person name="Memoli M."/>
            <person name="Arguelles M."/>
            <person name="Mac Cormack W.P."/>
        </authorList>
    </citation>
    <scope>NUCLEOTIDE SEQUENCE [LARGE SCALE GENOMIC DNA]</scope>
    <source>
        <strain evidence="2 3">JUB59</strain>
    </source>
</reference>
<sequence length="945" mass="110571">MRIQHLLSFILFAFSSVVCSQNAINVKATFNVDKNQIDISQDITYYNTSNDTIKTIFLNDWSNSFSTKSTPLAKRFSEEFKTEFHFAKSEDRGYSVITSIHQNSTELNFDRVKNNIDVVKVELESPLLPNDSYTIHLNYIVQVPHDKFTRYGVTSTGDYNLRYWYITPAVYNGAWQYSSNKDLDDMFIPASNIRLEIECPLNYHITSELNQIDYNQINDHKIVVLSGENRLNSKLMLTKQSEYREIETDYFTISSNVDDEDINPIGKAMITDNIARFLNTNLGKYPHKRLLITDIDYRKSPIYGLNLLPSFIRPFPDHFQYEFKILKTGLRNYLENVLLINPRTDQWLLDGIQTYYLMKYVDEFYPKMKLTGSFSNIWGLKSFHTTQLDFNAQYGFLYMHMARQNIDQPINMSKDSLLKFNENIANKYKSGVGLKYLNDYLGNDLVESTLLDFLNIFRNKEANTENFERFITTKTDKNLDWFFSDFLKTKKYIDYTISKVVRENDSIRVTIKNNSNINVPISLFSFTDKTITSKIWIESITDSLTVTIPDTETTRVVLNHDQIVPEFNVRNNTKTLTKSLFNRPLQLRLIKDIEDPDYNQVFLMPIIEFNNIYDGIVLGIKAYNKTVLSKPFYYKIAPQYGLKSESLTGSISLNYRKYIDDTSDLFSVTYGLGASYQSYSDNLFVTKFTPAVRLSFRDKNNLRSNERHYIHLRYIDINRDSDPNALLTSETNQPDYGVFNLRYNHINKDLVNYSSWFADVQLSKKFGKVALNYEYRKLSKNNRQYNLRFFAGAFLYNKTYRDSDYFSFALDRPTDYLFDYNYYGRSESDGLFSQQLIIAEGGFKSQLEPSFANHWITTVNGSMTIWKYIMAYGDIGLVKNHEESAKVVYDTGVRVSLVDDYFELYFPVYSNLGWEVAQPQYAEKIRFIVTLDFGTLLGLFTRRWY</sequence>
<comment type="caution">
    <text evidence="2">The sequence shown here is derived from an EMBL/GenBank/DDBJ whole genome shotgun (WGS) entry which is preliminary data.</text>
</comment>
<dbReference type="Proteomes" id="UP000003730">
    <property type="component" value="Unassembled WGS sequence"/>
</dbReference>
<dbReference type="eggNOG" id="COG0308">
    <property type="taxonomic scope" value="Bacteria"/>
</dbReference>
<feature type="chain" id="PRO_5020682279" evidence="1">
    <location>
        <begin position="21"/>
        <end position="945"/>
    </location>
</feature>
<dbReference type="InterPro" id="IPR027268">
    <property type="entry name" value="Peptidase_M4/M1_CTD_sf"/>
</dbReference>
<keyword evidence="3" id="KW-1185">Reference proteome</keyword>
<dbReference type="EMBL" id="AFXZ01000042">
    <property type="protein sequence ID" value="EGV42810.2"/>
    <property type="molecule type" value="Genomic_DNA"/>
</dbReference>
<dbReference type="PATRIC" id="fig|1046627.3.peg.2256"/>
<organism evidence="2 3">
    <name type="scientific">Bizionia argentinensis JUB59</name>
    <dbReference type="NCBI Taxonomy" id="1046627"/>
    <lineage>
        <taxon>Bacteria</taxon>
        <taxon>Pseudomonadati</taxon>
        <taxon>Bacteroidota</taxon>
        <taxon>Flavobacteriia</taxon>
        <taxon>Flavobacteriales</taxon>
        <taxon>Flavobacteriaceae</taxon>
        <taxon>Bizionia</taxon>
    </lineage>
</organism>
<evidence type="ECO:0000256" key="1">
    <source>
        <dbReference type="SAM" id="SignalP"/>
    </source>
</evidence>
<gene>
    <name evidence="2" type="ORF">BZARG_2779</name>
</gene>
<dbReference type="OrthoDB" id="9813075at2"/>
<keyword evidence="2" id="KW-0482">Metalloprotease</keyword>
<protein>
    <submittedName>
        <fullName evidence="2">Metalloprotease</fullName>
    </submittedName>
</protein>
<evidence type="ECO:0000313" key="2">
    <source>
        <dbReference type="EMBL" id="EGV42810.2"/>
    </source>
</evidence>
<keyword evidence="1" id="KW-0732">Signal</keyword>
<name>G2EFG7_9FLAO</name>
<dbReference type="GO" id="GO:0006508">
    <property type="term" value="P:proteolysis"/>
    <property type="evidence" value="ECO:0007669"/>
    <property type="project" value="UniProtKB-KW"/>
</dbReference>
<feature type="signal peptide" evidence="1">
    <location>
        <begin position="1"/>
        <end position="20"/>
    </location>
</feature>
<evidence type="ECO:0000313" key="3">
    <source>
        <dbReference type="Proteomes" id="UP000003730"/>
    </source>
</evidence>
<dbReference type="Gene3D" id="1.10.390.10">
    <property type="entry name" value="Neutral Protease Domain 2"/>
    <property type="match status" value="1"/>
</dbReference>
<dbReference type="GO" id="GO:0008237">
    <property type="term" value="F:metallopeptidase activity"/>
    <property type="evidence" value="ECO:0007669"/>
    <property type="project" value="UniProtKB-KW"/>
</dbReference>
<proteinExistence type="predicted"/>